<name>A0A915EFG4_9BILA</name>
<evidence type="ECO:0000313" key="3">
    <source>
        <dbReference type="Proteomes" id="UP000887574"/>
    </source>
</evidence>
<dbReference type="AlphaFoldDB" id="A0A915EFG4"/>
<accession>A0A915EFG4</accession>
<evidence type="ECO:0000256" key="1">
    <source>
        <dbReference type="SAM" id="MobiDB-lite"/>
    </source>
</evidence>
<dbReference type="InterPro" id="IPR003618">
    <property type="entry name" value="TFIIS_cen_dom"/>
</dbReference>
<feature type="compositionally biased region" description="Basic and acidic residues" evidence="1">
    <location>
        <begin position="46"/>
        <end position="61"/>
    </location>
</feature>
<keyword evidence="3" id="KW-1185">Reference proteome</keyword>
<feature type="domain" description="TFIIS central" evidence="2">
    <location>
        <begin position="114"/>
        <end position="186"/>
    </location>
</feature>
<reference evidence="4" key="1">
    <citation type="submission" date="2022-11" db="UniProtKB">
        <authorList>
            <consortium name="WormBaseParasite"/>
        </authorList>
    </citation>
    <scope>IDENTIFICATION</scope>
</reference>
<feature type="region of interest" description="Disordered" evidence="1">
    <location>
        <begin position="1"/>
        <end position="61"/>
    </location>
</feature>
<dbReference type="WBParaSite" id="jg552">
    <property type="protein sequence ID" value="jg552"/>
    <property type="gene ID" value="jg552"/>
</dbReference>
<protein>
    <submittedName>
        <fullName evidence="4">TFIIS central domain-containing protein</fullName>
    </submittedName>
</protein>
<proteinExistence type="predicted"/>
<sequence>MVKKLKSNSLGSSIGSKRKAEAADDGELYEGGRNGVVKAGDYESFGDERGDHADREKKERQELANTVQREFQKRRKVQRNADIGSGFVRPQVNTAKYTFLLSVDAKIADMTLEKRESFRRVLFDALQSNRISASSFEVEEKIDQLAGKVEQEIALTSKVLPAYRQKIVAKTKLIKEKTAKKELFSI</sequence>
<dbReference type="GO" id="GO:0006351">
    <property type="term" value="P:DNA-templated transcription"/>
    <property type="evidence" value="ECO:0007669"/>
    <property type="project" value="InterPro"/>
</dbReference>
<evidence type="ECO:0000313" key="4">
    <source>
        <dbReference type="WBParaSite" id="jg552"/>
    </source>
</evidence>
<evidence type="ECO:0000259" key="2">
    <source>
        <dbReference type="PROSITE" id="PS51321"/>
    </source>
</evidence>
<dbReference type="Proteomes" id="UP000887574">
    <property type="component" value="Unplaced"/>
</dbReference>
<dbReference type="PROSITE" id="PS51321">
    <property type="entry name" value="TFIIS_CENTRAL"/>
    <property type="match status" value="1"/>
</dbReference>
<organism evidence="3 4">
    <name type="scientific">Ditylenchus dipsaci</name>
    <dbReference type="NCBI Taxonomy" id="166011"/>
    <lineage>
        <taxon>Eukaryota</taxon>
        <taxon>Metazoa</taxon>
        <taxon>Ecdysozoa</taxon>
        <taxon>Nematoda</taxon>
        <taxon>Chromadorea</taxon>
        <taxon>Rhabditida</taxon>
        <taxon>Tylenchina</taxon>
        <taxon>Tylenchomorpha</taxon>
        <taxon>Sphaerularioidea</taxon>
        <taxon>Anguinidae</taxon>
        <taxon>Anguininae</taxon>
        <taxon>Ditylenchus</taxon>
    </lineage>
</organism>